<dbReference type="PROSITE" id="PS50158">
    <property type="entry name" value="ZF_CCHC"/>
    <property type="match status" value="1"/>
</dbReference>
<feature type="compositionally biased region" description="Polar residues" evidence="2">
    <location>
        <begin position="170"/>
        <end position="187"/>
    </location>
</feature>
<name>A0A2S2R4P8_9HEMI</name>
<dbReference type="GO" id="GO:0003676">
    <property type="term" value="F:nucleic acid binding"/>
    <property type="evidence" value="ECO:0007669"/>
    <property type="project" value="InterPro"/>
</dbReference>
<protein>
    <recommendedName>
        <fullName evidence="3">CCHC-type domain-containing protein</fullName>
    </recommendedName>
</protein>
<dbReference type="Pfam" id="PF00098">
    <property type="entry name" value="zf-CCHC"/>
    <property type="match status" value="1"/>
</dbReference>
<gene>
    <name evidence="4" type="ORF">g.180449</name>
</gene>
<feature type="compositionally biased region" description="Basic residues" evidence="2">
    <location>
        <begin position="204"/>
        <end position="215"/>
    </location>
</feature>
<evidence type="ECO:0000256" key="1">
    <source>
        <dbReference type="PROSITE-ProRule" id="PRU00047"/>
    </source>
</evidence>
<evidence type="ECO:0000313" key="4">
    <source>
        <dbReference type="EMBL" id="MBY84948.1"/>
    </source>
</evidence>
<keyword evidence="1" id="KW-0479">Metal-binding</keyword>
<proteinExistence type="predicted"/>
<reference evidence="4" key="1">
    <citation type="submission" date="2018-04" db="EMBL/GenBank/DDBJ databases">
        <title>Transcriptome assembly of Sipha flava.</title>
        <authorList>
            <person name="Scully E.D."/>
            <person name="Geib S.M."/>
            <person name="Palmer N.A."/>
            <person name="Koch K."/>
            <person name="Bradshaw J."/>
            <person name="Heng-Moss T."/>
            <person name="Sarath G."/>
        </authorList>
    </citation>
    <scope>NUCLEOTIDE SEQUENCE</scope>
</reference>
<feature type="domain" description="CCHC-type" evidence="3">
    <location>
        <begin position="50"/>
        <end position="65"/>
    </location>
</feature>
<accession>A0A2S2R4P8</accession>
<evidence type="ECO:0000256" key="2">
    <source>
        <dbReference type="SAM" id="MobiDB-lite"/>
    </source>
</evidence>
<organism evidence="4">
    <name type="scientific">Sipha flava</name>
    <name type="common">yellow sugarcane aphid</name>
    <dbReference type="NCBI Taxonomy" id="143950"/>
    <lineage>
        <taxon>Eukaryota</taxon>
        <taxon>Metazoa</taxon>
        <taxon>Ecdysozoa</taxon>
        <taxon>Arthropoda</taxon>
        <taxon>Hexapoda</taxon>
        <taxon>Insecta</taxon>
        <taxon>Pterygota</taxon>
        <taxon>Neoptera</taxon>
        <taxon>Paraneoptera</taxon>
        <taxon>Hemiptera</taxon>
        <taxon>Sternorrhyncha</taxon>
        <taxon>Aphidomorpha</taxon>
        <taxon>Aphidoidea</taxon>
        <taxon>Aphididae</taxon>
        <taxon>Sipha</taxon>
    </lineage>
</organism>
<dbReference type="EMBL" id="GGMS01015745">
    <property type="protein sequence ID" value="MBY84948.1"/>
    <property type="molecule type" value="Transcribed_RNA"/>
</dbReference>
<dbReference type="SMART" id="SM00343">
    <property type="entry name" value="ZnF_C2HC"/>
    <property type="match status" value="1"/>
</dbReference>
<evidence type="ECO:0000259" key="3">
    <source>
        <dbReference type="PROSITE" id="PS50158"/>
    </source>
</evidence>
<keyword evidence="1" id="KW-0863">Zinc-finger</keyword>
<keyword evidence="1" id="KW-0862">Zinc</keyword>
<dbReference type="GO" id="GO:0008270">
    <property type="term" value="F:zinc ion binding"/>
    <property type="evidence" value="ECO:0007669"/>
    <property type="project" value="UniProtKB-KW"/>
</dbReference>
<sequence length="215" mass="24221">MKVEDFTHILSFRRQTFIKHEDLTKIPTSILINYEDTNYRIFLSDDSLNCYICQSQGHIASQCTNQNVLNSKIAKENNDIPNPNSASRLDEILNIDNTPTEVHPSSVPSRPLLEPLKILPESPPQNNPPATTSTLTLLDLQDLESNPNTDTIEMDLEQPSGIKRSLPDSFYTQSAPSSPMDISQETNEMCAPSNFETPQSKTIEKKRIRKLNPLP</sequence>
<dbReference type="InterPro" id="IPR001878">
    <property type="entry name" value="Znf_CCHC"/>
</dbReference>
<feature type="region of interest" description="Disordered" evidence="2">
    <location>
        <begin position="158"/>
        <end position="215"/>
    </location>
</feature>
<dbReference type="AlphaFoldDB" id="A0A2S2R4P8"/>